<reference evidence="3" key="1">
    <citation type="submission" date="2021-07" db="EMBL/GenBank/DDBJ databases">
        <authorList>
            <person name="Durling M."/>
        </authorList>
    </citation>
    <scope>NUCLEOTIDE SEQUENCE</scope>
</reference>
<evidence type="ECO:0000313" key="5">
    <source>
        <dbReference type="Proteomes" id="UP000701801"/>
    </source>
</evidence>
<feature type="signal peptide" evidence="2">
    <location>
        <begin position="1"/>
        <end position="21"/>
    </location>
</feature>
<dbReference type="EMBL" id="CAJVRM010000449">
    <property type="protein sequence ID" value="CAG8981110.1"/>
    <property type="molecule type" value="Genomic_DNA"/>
</dbReference>
<dbReference type="Proteomes" id="UP000701801">
    <property type="component" value="Unassembled WGS sequence"/>
</dbReference>
<keyword evidence="5" id="KW-1185">Reference proteome</keyword>
<proteinExistence type="predicted"/>
<name>A0A9N9LTS7_9HELO</name>
<feature type="region of interest" description="Disordered" evidence="1">
    <location>
        <begin position="94"/>
        <end position="125"/>
    </location>
</feature>
<sequence>MQLLNLPTGVLLFASVVSITALPVQHDIAALEARAIIKPGGMTGLNELVTKKKPNFPGLENWKVAAADLQSWSTLPKRPTNVKAAKARIAQAKANAAQRKPAVKPPQAVPNAGGALPRKPTPAEAQASKARIAEAKTRLDAARLDRLAYASLPRRPSPAVAQAAKARLAQIQRPDGPIAKRDLSNEANTLEARTTTPTALGFAESTRNQKLKASSSASKAKVETPKAKDFAQYIRTGEVRQSPPTTPKAGEFAQWMRNKLKATLADDAAAMSEYMRYRMQKAEAETAKMKAISAKLDKARQARQ</sequence>
<protein>
    <submittedName>
        <fullName evidence="3">Uncharacterized protein</fullName>
    </submittedName>
</protein>
<evidence type="ECO:0000256" key="2">
    <source>
        <dbReference type="SAM" id="SignalP"/>
    </source>
</evidence>
<keyword evidence="2" id="KW-0732">Signal</keyword>
<evidence type="ECO:0000256" key="1">
    <source>
        <dbReference type="SAM" id="MobiDB-lite"/>
    </source>
</evidence>
<gene>
    <name evidence="3" type="ORF">HYALB_00013407</name>
    <name evidence="4" type="ORF">HYALB_00013854</name>
</gene>
<feature type="region of interest" description="Disordered" evidence="1">
    <location>
        <begin position="175"/>
        <end position="225"/>
    </location>
</feature>
<feature type="chain" id="PRO_5040652759" evidence="2">
    <location>
        <begin position="22"/>
        <end position="304"/>
    </location>
</feature>
<evidence type="ECO:0000313" key="4">
    <source>
        <dbReference type="EMBL" id="CAG8981194.1"/>
    </source>
</evidence>
<organism evidence="3 5">
    <name type="scientific">Hymenoscyphus albidus</name>
    <dbReference type="NCBI Taxonomy" id="595503"/>
    <lineage>
        <taxon>Eukaryota</taxon>
        <taxon>Fungi</taxon>
        <taxon>Dikarya</taxon>
        <taxon>Ascomycota</taxon>
        <taxon>Pezizomycotina</taxon>
        <taxon>Leotiomycetes</taxon>
        <taxon>Helotiales</taxon>
        <taxon>Helotiaceae</taxon>
        <taxon>Hymenoscyphus</taxon>
    </lineage>
</organism>
<dbReference type="EMBL" id="CAJVRM010000455">
    <property type="protein sequence ID" value="CAG8981194.1"/>
    <property type="molecule type" value="Genomic_DNA"/>
</dbReference>
<dbReference type="OrthoDB" id="3577752at2759"/>
<accession>A0A9N9LTS7</accession>
<dbReference type="AlphaFoldDB" id="A0A9N9LTS7"/>
<feature type="compositionally biased region" description="Polar residues" evidence="1">
    <location>
        <begin position="185"/>
        <end position="198"/>
    </location>
</feature>
<evidence type="ECO:0000313" key="3">
    <source>
        <dbReference type="EMBL" id="CAG8981110.1"/>
    </source>
</evidence>
<comment type="caution">
    <text evidence="3">The sequence shown here is derived from an EMBL/GenBank/DDBJ whole genome shotgun (WGS) entry which is preliminary data.</text>
</comment>